<organism evidence="1 2">
    <name type="scientific">Ficus carica</name>
    <name type="common">Common fig</name>
    <dbReference type="NCBI Taxonomy" id="3494"/>
    <lineage>
        <taxon>Eukaryota</taxon>
        <taxon>Viridiplantae</taxon>
        <taxon>Streptophyta</taxon>
        <taxon>Embryophyta</taxon>
        <taxon>Tracheophyta</taxon>
        <taxon>Spermatophyta</taxon>
        <taxon>Magnoliopsida</taxon>
        <taxon>eudicotyledons</taxon>
        <taxon>Gunneridae</taxon>
        <taxon>Pentapetalae</taxon>
        <taxon>rosids</taxon>
        <taxon>fabids</taxon>
        <taxon>Rosales</taxon>
        <taxon>Moraceae</taxon>
        <taxon>Ficeae</taxon>
        <taxon>Ficus</taxon>
    </lineage>
</organism>
<sequence length="137" mass="15608">MPNSVGSASSSRRGLIGDATVAAFVMSRPTDFSRSSHPWALRNWLHHTGSILHICDIDPSHWTRLAVMQLTDATLIWWEATKRSDDTIDWETFESLIHIHFPAAKELLDEVAPWSLDQGIKFHEILTHGSHLKEIDW</sequence>
<accession>A0AA88DZQ1</accession>
<gene>
    <name evidence="1" type="ORF">TIFTF001_034401</name>
</gene>
<evidence type="ECO:0000313" key="1">
    <source>
        <dbReference type="EMBL" id="GMN65337.1"/>
    </source>
</evidence>
<evidence type="ECO:0000313" key="2">
    <source>
        <dbReference type="Proteomes" id="UP001187192"/>
    </source>
</evidence>
<dbReference type="Proteomes" id="UP001187192">
    <property type="component" value="Unassembled WGS sequence"/>
</dbReference>
<name>A0AA88DZQ1_FICCA</name>
<comment type="caution">
    <text evidence="1">The sequence shown here is derived from an EMBL/GenBank/DDBJ whole genome shotgun (WGS) entry which is preliminary data.</text>
</comment>
<dbReference type="EMBL" id="BTGU01000226">
    <property type="protein sequence ID" value="GMN65337.1"/>
    <property type="molecule type" value="Genomic_DNA"/>
</dbReference>
<evidence type="ECO:0008006" key="3">
    <source>
        <dbReference type="Google" id="ProtNLM"/>
    </source>
</evidence>
<proteinExistence type="predicted"/>
<dbReference type="AlphaFoldDB" id="A0AA88DZQ1"/>
<keyword evidence="2" id="KW-1185">Reference proteome</keyword>
<reference evidence="1" key="1">
    <citation type="submission" date="2023-07" db="EMBL/GenBank/DDBJ databases">
        <title>draft genome sequence of fig (Ficus carica).</title>
        <authorList>
            <person name="Takahashi T."/>
            <person name="Nishimura K."/>
        </authorList>
    </citation>
    <scope>NUCLEOTIDE SEQUENCE</scope>
</reference>
<protein>
    <recommendedName>
        <fullName evidence="3">Retrotransposon gag domain-containing protein</fullName>
    </recommendedName>
</protein>